<accession>A0AAV1C8F9</accession>
<sequence length="160" mass="18183">MRKEFADRLELRFSEVFRPKVVVSIWEAGDSNLEQAAALQSGNNETQDLTDENARFEAQLGLESKNKDFSIQEMASELEEYAPVDYEQDYFSNFQSSDELDGGSVTLDGHYSDTESMVHESYEIFIDDELMKGVEVVPNENLKVTGVALNDLNDLYMDID</sequence>
<protein>
    <submittedName>
        <fullName evidence="1">OLC1v1027011C1</fullName>
    </submittedName>
</protein>
<dbReference type="Proteomes" id="UP001161247">
    <property type="component" value="Chromosome 1"/>
</dbReference>
<evidence type="ECO:0000313" key="1">
    <source>
        <dbReference type="EMBL" id="CAI9091900.1"/>
    </source>
</evidence>
<keyword evidence="2" id="KW-1185">Reference proteome</keyword>
<dbReference type="AlphaFoldDB" id="A0AAV1C8F9"/>
<reference evidence="1" key="1">
    <citation type="submission" date="2023-03" db="EMBL/GenBank/DDBJ databases">
        <authorList>
            <person name="Julca I."/>
        </authorList>
    </citation>
    <scope>NUCLEOTIDE SEQUENCE</scope>
</reference>
<proteinExistence type="predicted"/>
<evidence type="ECO:0000313" key="2">
    <source>
        <dbReference type="Proteomes" id="UP001161247"/>
    </source>
</evidence>
<name>A0AAV1C8F9_OLDCO</name>
<organism evidence="1 2">
    <name type="scientific">Oldenlandia corymbosa var. corymbosa</name>
    <dbReference type="NCBI Taxonomy" id="529605"/>
    <lineage>
        <taxon>Eukaryota</taxon>
        <taxon>Viridiplantae</taxon>
        <taxon>Streptophyta</taxon>
        <taxon>Embryophyta</taxon>
        <taxon>Tracheophyta</taxon>
        <taxon>Spermatophyta</taxon>
        <taxon>Magnoliopsida</taxon>
        <taxon>eudicotyledons</taxon>
        <taxon>Gunneridae</taxon>
        <taxon>Pentapetalae</taxon>
        <taxon>asterids</taxon>
        <taxon>lamiids</taxon>
        <taxon>Gentianales</taxon>
        <taxon>Rubiaceae</taxon>
        <taxon>Rubioideae</taxon>
        <taxon>Spermacoceae</taxon>
        <taxon>Hedyotis-Oldenlandia complex</taxon>
        <taxon>Oldenlandia</taxon>
    </lineage>
</organism>
<dbReference type="EMBL" id="OX459118">
    <property type="protein sequence ID" value="CAI9091900.1"/>
    <property type="molecule type" value="Genomic_DNA"/>
</dbReference>
<gene>
    <name evidence="1" type="ORF">OLC1_LOCUS3706</name>
</gene>